<sequence>MFNAFVCLTGRLIFSCAVMVVTISSTLASFNSSWLDSANFPVSGAIVDIVSDGSGNAYVAVNAASGAMVYRWDGGSWALLGAFKNRAAAGSINDLHWGNNRLYVAGLFTNVDGGVVKYLAQYSGGAWSHIGSGINIPGVAVTYHQGAVYLATASRLYFAPGDVWQTSGGASVQYTANGVSSLYSDGANLYMAGSFTQLQPYASWPPYVYRAAKWNGSSWSQMASGVSSGEVNAITGGGGSIYVGGSFSQKVLRYSGDSWSSPSSSSKPSSTVNSLVYQNGNLFAGGSFGLKVDTGTSWETVASGVNGSVNAMASYGDKLFVGGTFTSPKNYFAVAKVSGFGEIAAEDTNGQELSSGTTFSADDTLIGASSTLSFTLKNVGDASLSLSDYLIEGVASSDFAFVSSPPASLAAGESASIELQFAPSSAGDRSASLTIANNDLDEGAFVIQLAGEAIAPAALFADAAAEVGLVGDDALPTAQPFADGSSNLLKYAFNMQLGEADRSHMTIAGTSGLPLIERQQEDGDDYLVMVYLQRRGVGLVYECQLSSDLAEDGFVQVQSPDEQIEVIDANWQRVTVKHAIEDESDRLFGRVKVILP</sequence>
<dbReference type="InterPro" id="IPR013783">
    <property type="entry name" value="Ig-like_fold"/>
</dbReference>
<organism evidence="8 9">
    <name type="scientific">Persicirhabdus sediminis</name>
    <dbReference type="NCBI Taxonomy" id="454144"/>
    <lineage>
        <taxon>Bacteria</taxon>
        <taxon>Pseudomonadati</taxon>
        <taxon>Verrucomicrobiota</taxon>
        <taxon>Verrucomicrobiia</taxon>
        <taxon>Verrucomicrobiales</taxon>
        <taxon>Verrucomicrobiaceae</taxon>
        <taxon>Persicirhabdus</taxon>
    </lineage>
</organism>
<feature type="chain" id="PRO_5035317041" evidence="6">
    <location>
        <begin position="20"/>
        <end position="596"/>
    </location>
</feature>
<proteinExistence type="predicted"/>
<gene>
    <name evidence="8" type="ORF">JIN82_05620</name>
</gene>
<accession>A0A8J7SIR4</accession>
<dbReference type="InterPro" id="IPR053879">
    <property type="entry name" value="HYDIN_VesB_CFA65-like_Ig"/>
</dbReference>
<feature type="signal peptide" evidence="6">
    <location>
        <begin position="1"/>
        <end position="19"/>
    </location>
</feature>
<keyword evidence="3" id="KW-0963">Cytoplasm</keyword>
<keyword evidence="5" id="KW-0966">Cell projection</keyword>
<comment type="subcellular location">
    <subcellularLocation>
        <location evidence="1">Cell projection</location>
        <location evidence="1">Cilium</location>
    </subcellularLocation>
    <subcellularLocation>
        <location evidence="2">Cytoplasm</location>
    </subcellularLocation>
</comment>
<evidence type="ECO:0000313" key="9">
    <source>
        <dbReference type="Proteomes" id="UP000624703"/>
    </source>
</evidence>
<dbReference type="Proteomes" id="UP000624703">
    <property type="component" value="Unassembled WGS sequence"/>
</dbReference>
<name>A0A8J7SIR4_9BACT</name>
<evidence type="ECO:0000259" key="7">
    <source>
        <dbReference type="Pfam" id="PF22544"/>
    </source>
</evidence>
<dbReference type="Pfam" id="PF22544">
    <property type="entry name" value="HYDIN_VesB_CFA65-like_Ig"/>
    <property type="match status" value="1"/>
</dbReference>
<reference evidence="8" key="1">
    <citation type="submission" date="2021-01" db="EMBL/GenBank/DDBJ databases">
        <title>Modified the classification status of verrucomicrobia.</title>
        <authorList>
            <person name="Feng X."/>
        </authorList>
    </citation>
    <scope>NUCLEOTIDE SEQUENCE</scope>
    <source>
        <strain evidence="8">_KCTC 22039</strain>
    </source>
</reference>
<evidence type="ECO:0000256" key="6">
    <source>
        <dbReference type="SAM" id="SignalP"/>
    </source>
</evidence>
<dbReference type="AlphaFoldDB" id="A0A8J7SIR4"/>
<keyword evidence="4" id="KW-0969">Cilium</keyword>
<dbReference type="RefSeq" id="WP_200310661.1">
    <property type="nucleotide sequence ID" value="NZ_JAENIM010000029.1"/>
</dbReference>
<keyword evidence="9" id="KW-1185">Reference proteome</keyword>
<evidence type="ECO:0000256" key="2">
    <source>
        <dbReference type="ARBA" id="ARBA00004496"/>
    </source>
</evidence>
<protein>
    <submittedName>
        <fullName evidence="8">Choice-of-anchor D domain-containing protein</fullName>
    </submittedName>
</protein>
<feature type="domain" description="HYDIN/VesB/CFA65-like Ig-like" evidence="7">
    <location>
        <begin position="366"/>
        <end position="441"/>
    </location>
</feature>
<comment type="caution">
    <text evidence="8">The sequence shown here is derived from an EMBL/GenBank/DDBJ whole genome shotgun (WGS) entry which is preliminary data.</text>
</comment>
<evidence type="ECO:0000256" key="1">
    <source>
        <dbReference type="ARBA" id="ARBA00004138"/>
    </source>
</evidence>
<evidence type="ECO:0000313" key="8">
    <source>
        <dbReference type="EMBL" id="MBK1790631.1"/>
    </source>
</evidence>
<dbReference type="NCBIfam" id="NF012200">
    <property type="entry name" value="choice_anch_D"/>
    <property type="match status" value="1"/>
</dbReference>
<dbReference type="Gene3D" id="2.60.40.10">
    <property type="entry name" value="Immunoglobulins"/>
    <property type="match status" value="1"/>
</dbReference>
<dbReference type="EMBL" id="JAENIM010000029">
    <property type="protein sequence ID" value="MBK1790631.1"/>
    <property type="molecule type" value="Genomic_DNA"/>
</dbReference>
<evidence type="ECO:0000256" key="5">
    <source>
        <dbReference type="ARBA" id="ARBA00023273"/>
    </source>
</evidence>
<keyword evidence="6" id="KW-0732">Signal</keyword>
<dbReference type="GO" id="GO:0005737">
    <property type="term" value="C:cytoplasm"/>
    <property type="evidence" value="ECO:0007669"/>
    <property type="project" value="UniProtKB-SubCell"/>
</dbReference>
<evidence type="ECO:0000256" key="3">
    <source>
        <dbReference type="ARBA" id="ARBA00022490"/>
    </source>
</evidence>
<evidence type="ECO:0000256" key="4">
    <source>
        <dbReference type="ARBA" id="ARBA00023069"/>
    </source>
</evidence>